<dbReference type="PATRIC" id="fig|129137.4.peg.1408"/>
<evidence type="ECO:0000313" key="1">
    <source>
        <dbReference type="EMBL" id="KPX35537.1"/>
    </source>
</evidence>
<dbReference type="Proteomes" id="UP000050490">
    <property type="component" value="Unassembled WGS sequence"/>
</dbReference>
<evidence type="ECO:0000313" key="2">
    <source>
        <dbReference type="Proteomes" id="UP000050490"/>
    </source>
</evidence>
<sequence length="334" mass="35950">MAVLGDAALKTGSDATSAVPGLIFARRYHAGPACRIQKKKLRLNLVRLNRAGGISQMSNCYYTAIGHEGRVVMSCCDFKERIMSSNANLTCNFTISSSLNVGVSFESDNGGGSYGGQITVFTPATVQPVTTGLWDNDGNVFFTLYLTDNPDISCVINSGSEPGSWVPYITLGQESGLTCEISSPQPAGENIYNYTLTVTQTSASTAASIADPKPKYVATLFLPVGGMQAWTQIMQGGSPVPDEINSGSPIVMAFARYSDGTVVAGGVYKSDSPTDYNIKFMWVFDGEGNQYPGWPIDVSDDEDFSTQSYIFSLTPDSEELYQLNIVDSPLRERP</sequence>
<protein>
    <submittedName>
        <fullName evidence="1">Uncharacterized protein</fullName>
    </submittedName>
</protein>
<dbReference type="EMBL" id="LJQI01000103">
    <property type="protein sequence ID" value="KPX35537.1"/>
    <property type="molecule type" value="Genomic_DNA"/>
</dbReference>
<name>A0A0P9RCD4_PSEA0</name>
<comment type="caution">
    <text evidence="1">The sequence shown here is derived from an EMBL/GenBank/DDBJ whole genome shotgun (WGS) entry which is preliminary data.</text>
</comment>
<accession>A0A0P9RCD4</accession>
<organism evidence="1 2">
    <name type="scientific">Pseudomonas amygdali pv. eriobotryae</name>
    <dbReference type="NCBI Taxonomy" id="129137"/>
    <lineage>
        <taxon>Bacteria</taxon>
        <taxon>Pseudomonadati</taxon>
        <taxon>Pseudomonadota</taxon>
        <taxon>Gammaproteobacteria</taxon>
        <taxon>Pseudomonadales</taxon>
        <taxon>Pseudomonadaceae</taxon>
        <taxon>Pseudomonas</taxon>
        <taxon>Pseudomonas amygdali</taxon>
    </lineage>
</organism>
<reference evidence="1 2" key="1">
    <citation type="submission" date="2015-09" db="EMBL/GenBank/DDBJ databases">
        <title>Genome announcement of multiple Pseudomonas syringae strains.</title>
        <authorList>
            <person name="Thakur S."/>
            <person name="Wang P.W."/>
            <person name="Gong Y."/>
            <person name="Weir B.S."/>
            <person name="Guttman D.S."/>
        </authorList>
    </citation>
    <scope>NUCLEOTIDE SEQUENCE [LARGE SCALE GENOMIC DNA]</scope>
    <source>
        <strain evidence="1 2">ICMP4455</strain>
    </source>
</reference>
<dbReference type="AlphaFoldDB" id="A0A0P9RCD4"/>
<proteinExistence type="predicted"/>
<gene>
    <name evidence="1" type="ORF">ALO70_00943</name>
</gene>